<feature type="compositionally biased region" description="Low complexity" evidence="1">
    <location>
        <begin position="310"/>
        <end position="320"/>
    </location>
</feature>
<evidence type="ECO:0000313" key="3">
    <source>
        <dbReference type="Proteomes" id="UP001162131"/>
    </source>
</evidence>
<sequence length="489" mass="56121">MQDISQGRSSLQKIGYNKNPPNHSRSPSQSKQRASRSLTPNKSTKDLKSEIWRFSESEKMQQGSKLSKEMPIGEIAKNLLDLYEKDREDSPCENADEKERFLYKKLISSLNNLSSLKSKIAELFEAVQKNETSQCCLLCGCNCKGKSYGDTKLPRKKYYDLDLTSGVPKMCLSCKNYSLFPSQSKKRICSYCENSDNISLSQKLNSLSLFLEISTLNESVSTYAKKLNSKIIKVESINKSAQVSLETPATNLIHLTIPWKKRVDSLGGSQQLQPSHMHHGSQIFNKNTNFSIDNEVDSYLEAEESSISKLSRNSSKSSNLPMTPNFKGKERPENFKNFMSADNEIYVIIQEQIGMLNQDLQILDVKGICEENHRKYLDYLTMVLNDAAKKIPKESKMIGLIFAGMISLCELVIASEVDKFKYFDDLIKQSQLKLEENYMLKTKLLQFQQNAQEDQEKYEEKFAYMKNLLIKYEEILGMYRRELENFKNN</sequence>
<organism evidence="2 3">
    <name type="scientific">Blepharisma stoltei</name>
    <dbReference type="NCBI Taxonomy" id="1481888"/>
    <lineage>
        <taxon>Eukaryota</taxon>
        <taxon>Sar</taxon>
        <taxon>Alveolata</taxon>
        <taxon>Ciliophora</taxon>
        <taxon>Postciliodesmatophora</taxon>
        <taxon>Heterotrichea</taxon>
        <taxon>Heterotrichida</taxon>
        <taxon>Blepharismidae</taxon>
        <taxon>Blepharisma</taxon>
    </lineage>
</organism>
<evidence type="ECO:0000313" key="2">
    <source>
        <dbReference type="EMBL" id="CAG9317787.1"/>
    </source>
</evidence>
<comment type="caution">
    <text evidence="2">The sequence shown here is derived from an EMBL/GenBank/DDBJ whole genome shotgun (WGS) entry which is preliminary data.</text>
</comment>
<keyword evidence="3" id="KW-1185">Reference proteome</keyword>
<proteinExistence type="predicted"/>
<gene>
    <name evidence="2" type="ORF">BSTOLATCC_MIC19029</name>
</gene>
<feature type="compositionally biased region" description="Polar residues" evidence="1">
    <location>
        <begin position="19"/>
        <end position="42"/>
    </location>
</feature>
<protein>
    <submittedName>
        <fullName evidence="2">Uncharacterized protein</fullName>
    </submittedName>
</protein>
<feature type="compositionally biased region" description="Basic and acidic residues" evidence="1">
    <location>
        <begin position="43"/>
        <end position="59"/>
    </location>
</feature>
<evidence type="ECO:0000256" key="1">
    <source>
        <dbReference type="SAM" id="MobiDB-lite"/>
    </source>
</evidence>
<name>A0AAU9J1H8_9CILI</name>
<accession>A0AAU9J1H8</accession>
<reference evidence="2" key="1">
    <citation type="submission" date="2021-09" db="EMBL/GenBank/DDBJ databases">
        <authorList>
            <consortium name="AG Swart"/>
            <person name="Singh M."/>
            <person name="Singh A."/>
            <person name="Seah K."/>
            <person name="Emmerich C."/>
        </authorList>
    </citation>
    <scope>NUCLEOTIDE SEQUENCE</scope>
    <source>
        <strain evidence="2">ATCC30299</strain>
    </source>
</reference>
<feature type="region of interest" description="Disordered" evidence="1">
    <location>
        <begin position="310"/>
        <end position="332"/>
    </location>
</feature>
<dbReference type="AlphaFoldDB" id="A0AAU9J1H8"/>
<feature type="compositionally biased region" description="Polar residues" evidence="1">
    <location>
        <begin position="1"/>
        <end position="12"/>
    </location>
</feature>
<feature type="region of interest" description="Disordered" evidence="1">
    <location>
        <begin position="1"/>
        <end position="67"/>
    </location>
</feature>
<dbReference type="EMBL" id="CAJZBQ010000018">
    <property type="protein sequence ID" value="CAG9317787.1"/>
    <property type="molecule type" value="Genomic_DNA"/>
</dbReference>
<dbReference type="Proteomes" id="UP001162131">
    <property type="component" value="Unassembled WGS sequence"/>
</dbReference>